<evidence type="ECO:0000256" key="2">
    <source>
        <dbReference type="ARBA" id="ARBA00022448"/>
    </source>
</evidence>
<comment type="subcellular location">
    <subcellularLocation>
        <location evidence="1">Mitochondrion</location>
    </subcellularLocation>
</comment>
<keyword evidence="10" id="KW-1185">Reference proteome</keyword>
<feature type="compositionally biased region" description="Acidic residues" evidence="9">
    <location>
        <begin position="144"/>
        <end position="155"/>
    </location>
</feature>
<keyword evidence="7" id="KW-1015">Disulfide bond</keyword>
<feature type="region of interest" description="Disordered" evidence="9">
    <location>
        <begin position="138"/>
        <end position="175"/>
    </location>
</feature>
<evidence type="ECO:0000313" key="10">
    <source>
        <dbReference type="Proteomes" id="UP000887566"/>
    </source>
</evidence>
<keyword evidence="4" id="KW-0560">Oxidoreductase</keyword>
<accession>A0A914VUH5</accession>
<evidence type="ECO:0000256" key="6">
    <source>
        <dbReference type="ARBA" id="ARBA00023128"/>
    </source>
</evidence>
<dbReference type="InterPro" id="IPR039289">
    <property type="entry name" value="CHCHD4"/>
</dbReference>
<dbReference type="PANTHER" id="PTHR21622:SF0">
    <property type="entry name" value="COILED-COIL-HELIX-COILED-COIL-HELIX DOMAIN CONTAINING 4"/>
    <property type="match status" value="1"/>
</dbReference>
<name>A0A914VUH5_9BILA</name>
<proteinExistence type="predicted"/>
<reference evidence="11" key="1">
    <citation type="submission" date="2022-11" db="UniProtKB">
        <authorList>
            <consortium name="WormBaseParasite"/>
        </authorList>
    </citation>
    <scope>IDENTIFICATION</scope>
</reference>
<dbReference type="PANTHER" id="PTHR21622">
    <property type="entry name" value="COILED-COIL-HELIX-COILED-COIL-HELIX DOMAIN CONTAINING 4"/>
    <property type="match status" value="1"/>
</dbReference>
<feature type="compositionally biased region" description="Polar residues" evidence="9">
    <location>
        <begin position="9"/>
        <end position="27"/>
    </location>
</feature>
<organism evidence="10 11">
    <name type="scientific">Plectus sambesii</name>
    <dbReference type="NCBI Taxonomy" id="2011161"/>
    <lineage>
        <taxon>Eukaryota</taxon>
        <taxon>Metazoa</taxon>
        <taxon>Ecdysozoa</taxon>
        <taxon>Nematoda</taxon>
        <taxon>Chromadorea</taxon>
        <taxon>Plectida</taxon>
        <taxon>Plectina</taxon>
        <taxon>Plectoidea</taxon>
        <taxon>Plectidae</taxon>
        <taxon>Plectus</taxon>
    </lineage>
</organism>
<dbReference type="Gene3D" id="1.10.287.2900">
    <property type="match status" value="1"/>
</dbReference>
<dbReference type="AlphaFoldDB" id="A0A914VUH5"/>
<dbReference type="Proteomes" id="UP000887566">
    <property type="component" value="Unplaced"/>
</dbReference>
<evidence type="ECO:0000256" key="8">
    <source>
        <dbReference type="ARBA" id="ARBA00023284"/>
    </source>
</evidence>
<keyword evidence="2" id="KW-0813">Transport</keyword>
<evidence type="ECO:0000256" key="4">
    <source>
        <dbReference type="ARBA" id="ARBA00023002"/>
    </source>
</evidence>
<evidence type="ECO:0000256" key="3">
    <source>
        <dbReference type="ARBA" id="ARBA00022927"/>
    </source>
</evidence>
<keyword evidence="3" id="KW-0653">Protein transport</keyword>
<feature type="region of interest" description="Disordered" evidence="9">
    <location>
        <begin position="9"/>
        <end position="37"/>
    </location>
</feature>
<dbReference type="GO" id="GO:0005758">
    <property type="term" value="C:mitochondrial intermembrane space"/>
    <property type="evidence" value="ECO:0007669"/>
    <property type="project" value="TreeGrafter"/>
</dbReference>
<evidence type="ECO:0000256" key="5">
    <source>
        <dbReference type="ARBA" id="ARBA00023010"/>
    </source>
</evidence>
<keyword evidence="5" id="KW-0811">Translocation</keyword>
<evidence type="ECO:0000256" key="7">
    <source>
        <dbReference type="ARBA" id="ARBA00023157"/>
    </source>
</evidence>
<dbReference type="GO" id="GO:0045041">
    <property type="term" value="P:protein import into mitochondrial intermembrane space"/>
    <property type="evidence" value="ECO:0007669"/>
    <property type="project" value="InterPro"/>
</dbReference>
<dbReference type="PROSITE" id="PS51808">
    <property type="entry name" value="CHCH"/>
    <property type="match status" value="1"/>
</dbReference>
<dbReference type="WBParaSite" id="PSAMB.scaffold2524size22739.g18215.t1">
    <property type="protein sequence ID" value="PSAMB.scaffold2524size22739.g18215.t1"/>
    <property type="gene ID" value="PSAMB.scaffold2524size22739.g18215"/>
</dbReference>
<protein>
    <submittedName>
        <fullName evidence="11">Mitochondrial intermembrane space import and assembly protein 40</fullName>
    </submittedName>
</protein>
<evidence type="ECO:0000256" key="1">
    <source>
        <dbReference type="ARBA" id="ARBA00004173"/>
    </source>
</evidence>
<sequence>MFRSLLSLIGSSEDTNSSTMASTSSQAEQEEREVHREKKDHVIMLTAEQDAVPMRPDVMAIRVSLDNDDDVEGPMLPNGEVNWQCPCMASLVSGPCGYEYRQAFGCFHASKEDPKGMDCIDKFAAMSECMQKYPNLYPVKVPNDDDDEEDAEENDGTVSVDPNPQRRAAHNEKQS</sequence>
<dbReference type="GO" id="GO:0015035">
    <property type="term" value="F:protein-disulfide reductase activity"/>
    <property type="evidence" value="ECO:0007669"/>
    <property type="project" value="InterPro"/>
</dbReference>
<keyword evidence="6" id="KW-0496">Mitochondrion</keyword>
<evidence type="ECO:0000313" key="11">
    <source>
        <dbReference type="WBParaSite" id="PSAMB.scaffold2524size22739.g18215.t1"/>
    </source>
</evidence>
<keyword evidence="8" id="KW-0676">Redox-active center</keyword>
<evidence type="ECO:0000256" key="9">
    <source>
        <dbReference type="SAM" id="MobiDB-lite"/>
    </source>
</evidence>